<organism evidence="3 4">
    <name type="scientific">Actinomycetospora aeridis</name>
    <dbReference type="NCBI Taxonomy" id="3129231"/>
    <lineage>
        <taxon>Bacteria</taxon>
        <taxon>Bacillati</taxon>
        <taxon>Actinomycetota</taxon>
        <taxon>Actinomycetes</taxon>
        <taxon>Pseudonocardiales</taxon>
        <taxon>Pseudonocardiaceae</taxon>
        <taxon>Actinomycetospora</taxon>
    </lineage>
</organism>
<keyword evidence="2" id="KW-0812">Transmembrane</keyword>
<evidence type="ECO:0000313" key="4">
    <source>
        <dbReference type="Proteomes" id="UP001370100"/>
    </source>
</evidence>
<feature type="transmembrane region" description="Helical" evidence="2">
    <location>
        <begin position="29"/>
        <end position="49"/>
    </location>
</feature>
<dbReference type="EMBL" id="JBBEGL010000006">
    <property type="protein sequence ID" value="MEJ2889131.1"/>
    <property type="molecule type" value="Genomic_DNA"/>
</dbReference>
<accession>A0ABU8N9U5</accession>
<evidence type="ECO:0000256" key="1">
    <source>
        <dbReference type="SAM" id="MobiDB-lite"/>
    </source>
</evidence>
<evidence type="ECO:0000313" key="3">
    <source>
        <dbReference type="EMBL" id="MEJ2889131.1"/>
    </source>
</evidence>
<keyword evidence="2" id="KW-0472">Membrane</keyword>
<evidence type="ECO:0000256" key="2">
    <source>
        <dbReference type="SAM" id="Phobius"/>
    </source>
</evidence>
<reference evidence="3 4" key="1">
    <citation type="submission" date="2024-03" db="EMBL/GenBank/DDBJ databases">
        <title>Actinomycetospora sp. OC33-EN06, a novel actinomycete isolated from wild orchid (Aerides multiflora).</title>
        <authorList>
            <person name="Suriyachadkun C."/>
        </authorList>
    </citation>
    <scope>NUCLEOTIDE SEQUENCE [LARGE SCALE GENOMIC DNA]</scope>
    <source>
        <strain evidence="3 4">OC33-EN06</strain>
    </source>
</reference>
<gene>
    <name evidence="3" type="ORF">WCD41_21915</name>
</gene>
<keyword evidence="2" id="KW-1133">Transmembrane helix</keyword>
<keyword evidence="4" id="KW-1185">Reference proteome</keyword>
<feature type="compositionally biased region" description="Low complexity" evidence="1">
    <location>
        <begin position="69"/>
        <end position="93"/>
    </location>
</feature>
<feature type="compositionally biased region" description="Low complexity" evidence="1">
    <location>
        <begin position="103"/>
        <end position="114"/>
    </location>
</feature>
<dbReference type="Proteomes" id="UP001370100">
    <property type="component" value="Unassembled WGS sequence"/>
</dbReference>
<proteinExistence type="predicted"/>
<feature type="region of interest" description="Disordered" evidence="1">
    <location>
        <begin position="52"/>
        <end position="131"/>
    </location>
</feature>
<dbReference type="RefSeq" id="WP_337716387.1">
    <property type="nucleotide sequence ID" value="NZ_JBBEGL010000006.1"/>
</dbReference>
<sequence>MRSALLLFGGLVLLGAGIAVLALGMPGAWVVGPALIVAGVLTKLAGFLLTGDAPGATPPGSGRTVTTLGTAAADRAGAAGRSSAGRSSTGRASAVRRARTARTARASETARAVAQSRPFPEHRRGGSRRAS</sequence>
<name>A0ABU8N9U5_9PSEU</name>
<comment type="caution">
    <text evidence="3">The sequence shown here is derived from an EMBL/GenBank/DDBJ whole genome shotgun (WGS) entry which is preliminary data.</text>
</comment>
<evidence type="ECO:0008006" key="5">
    <source>
        <dbReference type="Google" id="ProtNLM"/>
    </source>
</evidence>
<protein>
    <recommendedName>
        <fullName evidence="5">Integral membrane protein</fullName>
    </recommendedName>
</protein>